<feature type="compositionally biased region" description="Pro residues" evidence="7">
    <location>
        <begin position="259"/>
        <end position="269"/>
    </location>
</feature>
<keyword evidence="10" id="KW-1185">Reference proteome</keyword>
<accession>A0A5B9W0S0</accession>
<dbReference type="PANTHER" id="PTHR30632">
    <property type="entry name" value="MOLYBDATE-BINDING PERIPLASMIC PROTEIN"/>
    <property type="match status" value="1"/>
</dbReference>
<evidence type="ECO:0000256" key="2">
    <source>
        <dbReference type="ARBA" id="ARBA00022505"/>
    </source>
</evidence>
<dbReference type="OrthoDB" id="9785015at2"/>
<dbReference type="FunFam" id="3.40.190.10:FF:000035">
    <property type="entry name" value="Molybdate ABC transporter substrate-binding protein"/>
    <property type="match status" value="1"/>
</dbReference>
<dbReference type="SUPFAM" id="SSF53850">
    <property type="entry name" value="Periplasmic binding protein-like II"/>
    <property type="match status" value="1"/>
</dbReference>
<keyword evidence="2 6" id="KW-0500">Molybdenum</keyword>
<evidence type="ECO:0000313" key="9">
    <source>
        <dbReference type="EMBL" id="QEH34242.1"/>
    </source>
</evidence>
<protein>
    <submittedName>
        <fullName evidence="9">Molybdate-binding periplasmic protein</fullName>
    </submittedName>
</protein>
<evidence type="ECO:0000256" key="7">
    <source>
        <dbReference type="SAM" id="MobiDB-lite"/>
    </source>
</evidence>
<evidence type="ECO:0000256" key="1">
    <source>
        <dbReference type="ARBA" id="ARBA00009175"/>
    </source>
</evidence>
<feature type="binding site" evidence="6">
    <location>
        <position position="179"/>
    </location>
    <ligand>
        <name>molybdate</name>
        <dbReference type="ChEBI" id="CHEBI:36264"/>
    </ligand>
</feature>
<dbReference type="RefSeq" id="WP_148594195.1">
    <property type="nucleotide sequence ID" value="NZ_CP042997.1"/>
</dbReference>
<dbReference type="InterPro" id="IPR044084">
    <property type="entry name" value="AvModA-like_subst-bd"/>
</dbReference>
<dbReference type="GO" id="GO:1901359">
    <property type="term" value="F:tungstate binding"/>
    <property type="evidence" value="ECO:0007669"/>
    <property type="project" value="UniProtKB-ARBA"/>
</dbReference>
<dbReference type="InterPro" id="IPR005950">
    <property type="entry name" value="ModA"/>
</dbReference>
<dbReference type="Pfam" id="PF13531">
    <property type="entry name" value="SBP_bac_11"/>
    <property type="match status" value="1"/>
</dbReference>
<evidence type="ECO:0000256" key="6">
    <source>
        <dbReference type="PIRSR" id="PIRSR004846-1"/>
    </source>
</evidence>
<dbReference type="KEGG" id="agv:OJF2_27770"/>
<name>A0A5B9W0S0_9BACT</name>
<dbReference type="AlphaFoldDB" id="A0A5B9W0S0"/>
<proteinExistence type="inferred from homology"/>
<feature type="binding site" evidence="6">
    <location>
        <position position="70"/>
    </location>
    <ligand>
        <name>molybdate</name>
        <dbReference type="ChEBI" id="CHEBI:36264"/>
    </ligand>
</feature>
<dbReference type="InterPro" id="IPR050682">
    <property type="entry name" value="ModA/WtpA"/>
</dbReference>
<dbReference type="GO" id="GO:0015689">
    <property type="term" value="P:molybdate ion transport"/>
    <property type="evidence" value="ECO:0007669"/>
    <property type="project" value="InterPro"/>
</dbReference>
<comment type="similarity">
    <text evidence="1">Belongs to the bacterial solute-binding protein ModA family.</text>
</comment>
<feature type="region of interest" description="Disordered" evidence="7">
    <location>
        <begin position="253"/>
        <end position="277"/>
    </location>
</feature>
<gene>
    <name evidence="9" type="primary">modA</name>
    <name evidence="9" type="ORF">OJF2_27770</name>
</gene>
<dbReference type="CDD" id="cd13539">
    <property type="entry name" value="PBP2_AvModA"/>
    <property type="match status" value="1"/>
</dbReference>
<evidence type="ECO:0000256" key="5">
    <source>
        <dbReference type="ARBA" id="ARBA00062515"/>
    </source>
</evidence>
<dbReference type="Gene3D" id="3.40.190.10">
    <property type="entry name" value="Periplasmic binding protein-like II"/>
    <property type="match status" value="2"/>
</dbReference>
<comment type="subunit">
    <text evidence="5">The complex is composed of two ATP-binding proteins (ModC), two transmembrane proteins (ModB) and a solute-binding protein (ModA).</text>
</comment>
<reference evidence="9 10" key="1">
    <citation type="submission" date="2019-08" db="EMBL/GenBank/DDBJ databases">
        <title>Deep-cultivation of Planctomycetes and their phenomic and genomic characterization uncovers novel biology.</title>
        <authorList>
            <person name="Wiegand S."/>
            <person name="Jogler M."/>
            <person name="Boedeker C."/>
            <person name="Pinto D."/>
            <person name="Vollmers J."/>
            <person name="Rivas-Marin E."/>
            <person name="Kohn T."/>
            <person name="Peeters S.H."/>
            <person name="Heuer A."/>
            <person name="Rast P."/>
            <person name="Oberbeckmann S."/>
            <person name="Bunk B."/>
            <person name="Jeske O."/>
            <person name="Meyerdierks A."/>
            <person name="Storesund J.E."/>
            <person name="Kallscheuer N."/>
            <person name="Luecker S."/>
            <person name="Lage O.M."/>
            <person name="Pohl T."/>
            <person name="Merkel B.J."/>
            <person name="Hornburger P."/>
            <person name="Mueller R.-W."/>
            <person name="Bruemmer F."/>
            <person name="Labrenz M."/>
            <person name="Spormann A.M."/>
            <person name="Op den Camp H."/>
            <person name="Overmann J."/>
            <person name="Amann R."/>
            <person name="Jetten M.S.M."/>
            <person name="Mascher T."/>
            <person name="Medema M.H."/>
            <person name="Devos D.P."/>
            <person name="Kaster A.-K."/>
            <person name="Ovreas L."/>
            <person name="Rohde M."/>
            <person name="Galperin M.Y."/>
            <person name="Jogler C."/>
        </authorList>
    </citation>
    <scope>NUCLEOTIDE SEQUENCE [LARGE SCALE GENOMIC DNA]</scope>
    <source>
        <strain evidence="9 10">OJF2</strain>
    </source>
</reference>
<dbReference type="PIRSF" id="PIRSF004846">
    <property type="entry name" value="ModA"/>
    <property type="match status" value="1"/>
</dbReference>
<evidence type="ECO:0000256" key="4">
    <source>
        <dbReference type="ARBA" id="ARBA00022729"/>
    </source>
</evidence>
<evidence type="ECO:0000256" key="8">
    <source>
        <dbReference type="SAM" id="SignalP"/>
    </source>
</evidence>
<dbReference type="PROSITE" id="PS51257">
    <property type="entry name" value="PROKAR_LIPOPROTEIN"/>
    <property type="match status" value="1"/>
</dbReference>
<dbReference type="PANTHER" id="PTHR30632:SF14">
    <property type="entry name" value="TUNGSTATE_MOLYBDATE_CHROMATE-BINDING PROTEIN MODA"/>
    <property type="match status" value="1"/>
</dbReference>
<dbReference type="Proteomes" id="UP000324233">
    <property type="component" value="Chromosome"/>
</dbReference>
<organism evidence="9 10">
    <name type="scientific">Aquisphaera giovannonii</name>
    <dbReference type="NCBI Taxonomy" id="406548"/>
    <lineage>
        <taxon>Bacteria</taxon>
        <taxon>Pseudomonadati</taxon>
        <taxon>Planctomycetota</taxon>
        <taxon>Planctomycetia</taxon>
        <taxon>Isosphaerales</taxon>
        <taxon>Isosphaeraceae</taxon>
        <taxon>Aquisphaera</taxon>
    </lineage>
</organism>
<feature type="chain" id="PRO_5022999327" evidence="8">
    <location>
        <begin position="28"/>
        <end position="277"/>
    </location>
</feature>
<sequence precursor="true">MRPLRPGPPIYLLLGAALAGCSAPATDAGARDATPLRIAAASDLQRALPRLVERYQAESGASASMTLDASGRLAEQIKAGAPYDVFLSANEKFVRDLEEQSFVEPGTGRPYARGSLVLCVHPSAAAAVKGLRDLARPEVRWIAIANPEFAPYGLAARQALEAIGLWGALGPKIVRAESVRQAFVYAQRGEADVALVSRSLIGADPGVSVIEVDPALYSPMVQFLGIVAGSKHRDEAEAFARLVLGPEGQAILRESGLAPPGPATPPPAPATKAETRP</sequence>
<evidence type="ECO:0000256" key="3">
    <source>
        <dbReference type="ARBA" id="ARBA00022723"/>
    </source>
</evidence>
<keyword evidence="3 6" id="KW-0479">Metal-binding</keyword>
<evidence type="ECO:0000313" key="10">
    <source>
        <dbReference type="Proteomes" id="UP000324233"/>
    </source>
</evidence>
<dbReference type="GO" id="GO:0046872">
    <property type="term" value="F:metal ion binding"/>
    <property type="evidence" value="ECO:0007669"/>
    <property type="project" value="UniProtKB-KW"/>
</dbReference>
<dbReference type="EMBL" id="CP042997">
    <property type="protein sequence ID" value="QEH34242.1"/>
    <property type="molecule type" value="Genomic_DNA"/>
</dbReference>
<keyword evidence="4 8" id="KW-0732">Signal</keyword>
<dbReference type="GO" id="GO:0030973">
    <property type="term" value="F:molybdate ion binding"/>
    <property type="evidence" value="ECO:0007669"/>
    <property type="project" value="InterPro"/>
</dbReference>
<feature type="signal peptide" evidence="8">
    <location>
        <begin position="1"/>
        <end position="27"/>
    </location>
</feature>
<dbReference type="NCBIfam" id="TIGR01256">
    <property type="entry name" value="modA"/>
    <property type="match status" value="1"/>
</dbReference>